<dbReference type="EMBL" id="CP062796">
    <property type="protein sequence ID" value="QUL97940.1"/>
    <property type="molecule type" value="Genomic_DNA"/>
</dbReference>
<dbReference type="KEGG" id="fcz:IMF26_07640"/>
<reference evidence="5" key="1">
    <citation type="submission" date="2020-10" db="EMBL/GenBank/DDBJ databases">
        <authorList>
            <person name="Kadnikov V."/>
            <person name="Beletsky A.V."/>
            <person name="Mardanov A.V."/>
            <person name="Karnachuk O.V."/>
            <person name="Ravin N.V."/>
        </authorList>
    </citation>
    <scope>NUCLEOTIDE SEQUENCE</scope>
    <source>
        <strain evidence="5">Bu02</strain>
    </source>
</reference>
<name>A0AAT9L9Z8_9FIRM</name>
<dbReference type="InterPro" id="IPR003751">
    <property type="entry name" value="CsrA"/>
</dbReference>
<evidence type="ECO:0000256" key="3">
    <source>
        <dbReference type="ARBA" id="ARBA00022884"/>
    </source>
</evidence>
<keyword evidence="2 4" id="KW-0810">Translation regulation</keyword>
<evidence type="ECO:0000256" key="2">
    <source>
        <dbReference type="ARBA" id="ARBA00022845"/>
    </source>
</evidence>
<dbReference type="GO" id="GO:0006402">
    <property type="term" value="P:mRNA catabolic process"/>
    <property type="evidence" value="ECO:0007669"/>
    <property type="project" value="InterPro"/>
</dbReference>
<accession>A0AAT9L9Z8</accession>
<evidence type="ECO:0000256" key="1">
    <source>
        <dbReference type="ARBA" id="ARBA00022490"/>
    </source>
</evidence>
<proteinExistence type="inferred from homology"/>
<dbReference type="HAMAP" id="MF_00167">
    <property type="entry name" value="CsrA"/>
    <property type="match status" value="1"/>
</dbReference>
<organism evidence="5">
    <name type="scientific">Candidatus Fermentithermobacillus carboniphilus</name>
    <dbReference type="NCBI Taxonomy" id="3085328"/>
    <lineage>
        <taxon>Bacteria</taxon>
        <taxon>Bacillati</taxon>
        <taxon>Bacillota</taxon>
        <taxon>Candidatus Fermentithermobacillia</taxon>
        <taxon>Candidatus Fermentithermobacillales</taxon>
        <taxon>Candidatus Fermentithermobacillaceae</taxon>
        <taxon>Candidatus Fermentithermobacillus</taxon>
    </lineage>
</organism>
<comment type="similarity">
    <text evidence="4">Belongs to the CsrA/RsmA family.</text>
</comment>
<dbReference type="GO" id="GO:0044781">
    <property type="term" value="P:bacterial-type flagellum organization"/>
    <property type="evidence" value="ECO:0007669"/>
    <property type="project" value="UniProtKB-KW"/>
</dbReference>
<dbReference type="AlphaFoldDB" id="A0AAT9L9Z8"/>
<dbReference type="Gene3D" id="2.60.40.4380">
    <property type="entry name" value="Translational regulator CsrA"/>
    <property type="match status" value="1"/>
</dbReference>
<comment type="subunit">
    <text evidence="4">Homodimer; the beta-strands of each monomer intercalate to form a hydrophobic core, while the alpha-helices form wings that extend away from the core.</text>
</comment>
<protein>
    <recommendedName>
        <fullName evidence="4">Translational regulator CsrA</fullName>
    </recommendedName>
</protein>
<evidence type="ECO:0000313" key="5">
    <source>
        <dbReference type="EMBL" id="QUL97940.1"/>
    </source>
</evidence>
<comment type="function">
    <text evidence="4">A translational regulator that binds mRNA to regulate translation initiation and/or mRNA stability. Usually binds in the 5'-UTR at or near the Shine-Dalgarno sequence preventing ribosome-binding, thus repressing translation. Its main target seems to be the major flagellin gene, while its function is anatagonized by FliW.</text>
</comment>
<dbReference type="GO" id="GO:1902208">
    <property type="term" value="P:regulation of bacterial-type flagellum assembly"/>
    <property type="evidence" value="ECO:0007669"/>
    <property type="project" value="UniProtKB-UniRule"/>
</dbReference>
<keyword evidence="3 4" id="KW-0694">RNA-binding</keyword>
<evidence type="ECO:0000256" key="4">
    <source>
        <dbReference type="HAMAP-Rule" id="MF_00167"/>
    </source>
</evidence>
<dbReference type="PANTHER" id="PTHR34984:SF1">
    <property type="entry name" value="CARBON STORAGE REGULATOR"/>
    <property type="match status" value="1"/>
</dbReference>
<sequence>MLVLARKVGQAIKIGDNITVRVTEVRGRSQNALVKLGIEAPSGTRILREEVEAEIAEEMLLAKDPAFDINSLRNKIRQGKKP</sequence>
<gene>
    <name evidence="4" type="primary">csrA</name>
    <name evidence="5" type="ORF">IMF26_07640</name>
</gene>
<dbReference type="InterPro" id="IPR036107">
    <property type="entry name" value="CsrA_sf"/>
</dbReference>
<keyword evidence="4" id="KW-1005">Bacterial flagellum biogenesis</keyword>
<dbReference type="Pfam" id="PF02599">
    <property type="entry name" value="CsrA"/>
    <property type="match status" value="1"/>
</dbReference>
<dbReference type="GO" id="GO:0006109">
    <property type="term" value="P:regulation of carbohydrate metabolic process"/>
    <property type="evidence" value="ECO:0007669"/>
    <property type="project" value="InterPro"/>
</dbReference>
<dbReference type="GO" id="GO:0005829">
    <property type="term" value="C:cytosol"/>
    <property type="evidence" value="ECO:0007669"/>
    <property type="project" value="TreeGrafter"/>
</dbReference>
<dbReference type="SUPFAM" id="SSF117130">
    <property type="entry name" value="CsrA-like"/>
    <property type="match status" value="1"/>
</dbReference>
<dbReference type="GO" id="GO:0048027">
    <property type="term" value="F:mRNA 5'-UTR binding"/>
    <property type="evidence" value="ECO:0007669"/>
    <property type="project" value="UniProtKB-UniRule"/>
</dbReference>
<reference evidence="5" key="2">
    <citation type="journal article" date="2023" name="Biology">
        <title>Prokaryotic Life Associated with Coal-Fire Gas Vents Revealed by Metagenomics.</title>
        <authorList>
            <person name="Kadnikov V.V."/>
            <person name="Mardanov A.V."/>
            <person name="Beletsky A.V."/>
            <person name="Karnachuk O.V."/>
            <person name="Ravin N.V."/>
        </authorList>
    </citation>
    <scope>NUCLEOTIDE SEQUENCE</scope>
    <source>
        <strain evidence="5">Bu02</strain>
    </source>
</reference>
<keyword evidence="4" id="KW-0678">Repressor</keyword>
<dbReference type="GO" id="GO:0045947">
    <property type="term" value="P:negative regulation of translational initiation"/>
    <property type="evidence" value="ECO:0007669"/>
    <property type="project" value="UniProtKB-UniRule"/>
</dbReference>
<dbReference type="PANTHER" id="PTHR34984">
    <property type="entry name" value="CARBON STORAGE REGULATOR"/>
    <property type="match status" value="1"/>
</dbReference>
<keyword evidence="1 4" id="KW-0963">Cytoplasm</keyword>
<comment type="subcellular location">
    <subcellularLocation>
        <location evidence="4">Cytoplasm</location>
    </subcellularLocation>
</comment>